<dbReference type="InterPro" id="IPR004254">
    <property type="entry name" value="AdipoR/HlyIII-related"/>
</dbReference>
<dbReference type="PANTHER" id="PTHR20855:SF3">
    <property type="entry name" value="LD03007P"/>
    <property type="match status" value="1"/>
</dbReference>
<name>A0ABS4KGL6_9FIRM</name>
<accession>A0ABS4KGL6</accession>
<keyword evidence="4 7" id="KW-0812">Transmembrane</keyword>
<keyword evidence="6 7" id="KW-0472">Membrane</keyword>
<evidence type="ECO:0000256" key="3">
    <source>
        <dbReference type="ARBA" id="ARBA00022475"/>
    </source>
</evidence>
<dbReference type="NCBIfam" id="TIGR01065">
    <property type="entry name" value="hlyIII"/>
    <property type="match status" value="1"/>
</dbReference>
<keyword evidence="9" id="KW-1185">Reference proteome</keyword>
<dbReference type="Proteomes" id="UP001314903">
    <property type="component" value="Unassembled WGS sequence"/>
</dbReference>
<evidence type="ECO:0000256" key="4">
    <source>
        <dbReference type="ARBA" id="ARBA00022692"/>
    </source>
</evidence>
<comment type="similarity">
    <text evidence="2">Belongs to the UPF0073 (Hly-III) family.</text>
</comment>
<keyword evidence="3" id="KW-1003">Cell membrane</keyword>
<protein>
    <submittedName>
        <fullName evidence="8">Hemolysin III</fullName>
    </submittedName>
</protein>
<dbReference type="PANTHER" id="PTHR20855">
    <property type="entry name" value="ADIPOR/PROGESTIN RECEPTOR-RELATED"/>
    <property type="match status" value="1"/>
</dbReference>
<evidence type="ECO:0000256" key="6">
    <source>
        <dbReference type="ARBA" id="ARBA00023136"/>
    </source>
</evidence>
<evidence type="ECO:0000256" key="7">
    <source>
        <dbReference type="SAM" id="Phobius"/>
    </source>
</evidence>
<reference evidence="8 9" key="1">
    <citation type="submission" date="2021-03" db="EMBL/GenBank/DDBJ databases">
        <title>Genomic Encyclopedia of Type Strains, Phase IV (KMG-IV): sequencing the most valuable type-strain genomes for metagenomic binning, comparative biology and taxonomic classification.</title>
        <authorList>
            <person name="Goeker M."/>
        </authorList>
    </citation>
    <scope>NUCLEOTIDE SEQUENCE [LARGE SCALE GENOMIC DNA]</scope>
    <source>
        <strain evidence="8 9">DSM 27512</strain>
    </source>
</reference>
<evidence type="ECO:0000256" key="2">
    <source>
        <dbReference type="ARBA" id="ARBA00008488"/>
    </source>
</evidence>
<dbReference type="EMBL" id="JAGGLI010000005">
    <property type="protein sequence ID" value="MBP2026923.1"/>
    <property type="molecule type" value="Genomic_DNA"/>
</dbReference>
<keyword evidence="5 7" id="KW-1133">Transmembrane helix</keyword>
<feature type="transmembrane region" description="Helical" evidence="7">
    <location>
        <begin position="133"/>
        <end position="154"/>
    </location>
</feature>
<sequence>MIKYIKNIKDPVSCLTHMAGAIASIVGLVFLLTKAIKLGTPTHIVGFSIFGASLILLYTASTVYHMLDISDKVNLILRKIDHMMIFVLIAGTYTPICITALKGSWGFTLLAIIWTIGILGIILKLFWMDAPRWFSTAIYTAMGWLIVIAIYPLSKVLPTGALVYMGLGGVFYTVGAVIYGLKWPKINFKHFGFHEIFHIFVLAGSTSHFLMVYNYLI</sequence>
<organism evidence="8 9">
    <name type="scientific">Acetoanaerobium pronyense</name>
    <dbReference type="NCBI Taxonomy" id="1482736"/>
    <lineage>
        <taxon>Bacteria</taxon>
        <taxon>Bacillati</taxon>
        <taxon>Bacillota</taxon>
        <taxon>Clostridia</taxon>
        <taxon>Peptostreptococcales</taxon>
        <taxon>Filifactoraceae</taxon>
        <taxon>Acetoanaerobium</taxon>
    </lineage>
</organism>
<dbReference type="InterPro" id="IPR005744">
    <property type="entry name" value="Hy-lIII"/>
</dbReference>
<gene>
    <name evidence="8" type="ORF">J2Z35_000715</name>
</gene>
<dbReference type="Pfam" id="PF03006">
    <property type="entry name" value="HlyIII"/>
    <property type="match status" value="1"/>
</dbReference>
<comment type="caution">
    <text evidence="8">The sequence shown here is derived from an EMBL/GenBank/DDBJ whole genome shotgun (WGS) entry which is preliminary data.</text>
</comment>
<feature type="transmembrane region" description="Helical" evidence="7">
    <location>
        <begin position="107"/>
        <end position="126"/>
    </location>
</feature>
<feature type="transmembrane region" description="Helical" evidence="7">
    <location>
        <begin position="44"/>
        <end position="64"/>
    </location>
</feature>
<comment type="subcellular location">
    <subcellularLocation>
        <location evidence="1">Cell membrane</location>
        <topology evidence="1">Multi-pass membrane protein</topology>
    </subcellularLocation>
</comment>
<feature type="transmembrane region" description="Helical" evidence="7">
    <location>
        <begin position="12"/>
        <end position="32"/>
    </location>
</feature>
<evidence type="ECO:0000313" key="8">
    <source>
        <dbReference type="EMBL" id="MBP2026923.1"/>
    </source>
</evidence>
<feature type="transmembrane region" description="Helical" evidence="7">
    <location>
        <begin position="160"/>
        <end position="181"/>
    </location>
</feature>
<proteinExistence type="inferred from homology"/>
<evidence type="ECO:0000313" key="9">
    <source>
        <dbReference type="Proteomes" id="UP001314903"/>
    </source>
</evidence>
<dbReference type="RefSeq" id="WP_281063613.1">
    <property type="nucleotide sequence ID" value="NZ_JAGGLI010000005.1"/>
</dbReference>
<feature type="transmembrane region" description="Helical" evidence="7">
    <location>
        <begin position="84"/>
        <end position="101"/>
    </location>
</feature>
<evidence type="ECO:0000256" key="5">
    <source>
        <dbReference type="ARBA" id="ARBA00022989"/>
    </source>
</evidence>
<feature type="transmembrane region" description="Helical" evidence="7">
    <location>
        <begin position="193"/>
        <end position="216"/>
    </location>
</feature>
<evidence type="ECO:0000256" key="1">
    <source>
        <dbReference type="ARBA" id="ARBA00004651"/>
    </source>
</evidence>